<sequence length="116" mass="11992">MLIDTIKPVALLAALGVLAGCTSDMFPSLTRAQQTPTQTAPAAQTPPASNLAPADRLLASIESEGCILQQGNVASVLLRANLTQQQLMELAPQLASSGRAEVTPSGTIRVITPRCA</sequence>
<accession>A0A1W6P138</accession>
<evidence type="ECO:0000313" key="2">
    <source>
        <dbReference type="EMBL" id="ARO15228.1"/>
    </source>
</evidence>
<dbReference type="STRING" id="92947.BVG79_01886"/>
<keyword evidence="3" id="KW-1185">Reference proteome</keyword>
<organism evidence="2 3">
    <name type="scientific">Ketogulonicigenium robustum</name>
    <dbReference type="NCBI Taxonomy" id="92947"/>
    <lineage>
        <taxon>Bacteria</taxon>
        <taxon>Pseudomonadati</taxon>
        <taxon>Pseudomonadota</taxon>
        <taxon>Alphaproteobacteria</taxon>
        <taxon>Rhodobacterales</taxon>
        <taxon>Roseobacteraceae</taxon>
        <taxon>Ketogulonicigenium</taxon>
    </lineage>
</organism>
<gene>
    <name evidence="2" type="ORF">BVG79_01886</name>
</gene>
<name>A0A1W6P138_9RHOB</name>
<feature type="region of interest" description="Disordered" evidence="1">
    <location>
        <begin position="31"/>
        <end position="51"/>
    </location>
</feature>
<dbReference type="PROSITE" id="PS51257">
    <property type="entry name" value="PROKAR_LIPOPROTEIN"/>
    <property type="match status" value="1"/>
</dbReference>
<dbReference type="AlphaFoldDB" id="A0A1W6P138"/>
<proteinExistence type="predicted"/>
<dbReference type="KEGG" id="kro:BVG79_01886"/>
<evidence type="ECO:0000313" key="3">
    <source>
        <dbReference type="Proteomes" id="UP000242447"/>
    </source>
</evidence>
<dbReference type="RefSeq" id="WP_085786651.1">
    <property type="nucleotide sequence ID" value="NZ_CP019937.1"/>
</dbReference>
<dbReference type="EMBL" id="CP019937">
    <property type="protein sequence ID" value="ARO15228.1"/>
    <property type="molecule type" value="Genomic_DNA"/>
</dbReference>
<dbReference type="OrthoDB" id="7875834at2"/>
<protein>
    <recommendedName>
        <fullName evidence="4">Lipoprotein</fullName>
    </recommendedName>
</protein>
<evidence type="ECO:0008006" key="4">
    <source>
        <dbReference type="Google" id="ProtNLM"/>
    </source>
</evidence>
<reference evidence="2 3" key="1">
    <citation type="submission" date="2017-02" db="EMBL/GenBank/DDBJ databases">
        <title>Ketogulonicigenium robustum SPU B003 Genome sequencing and assembly.</title>
        <authorList>
            <person name="Li Y."/>
            <person name="Liu L."/>
            <person name="Wang C."/>
            <person name="Zhang M."/>
            <person name="Zhang T."/>
            <person name="Zhang Y."/>
        </authorList>
    </citation>
    <scope>NUCLEOTIDE SEQUENCE [LARGE SCALE GENOMIC DNA]</scope>
    <source>
        <strain evidence="2 3">SPU_B003</strain>
    </source>
</reference>
<feature type="compositionally biased region" description="Low complexity" evidence="1">
    <location>
        <begin position="32"/>
        <end position="48"/>
    </location>
</feature>
<dbReference type="Proteomes" id="UP000242447">
    <property type="component" value="Chromosome"/>
</dbReference>
<evidence type="ECO:0000256" key="1">
    <source>
        <dbReference type="SAM" id="MobiDB-lite"/>
    </source>
</evidence>